<accession>A0A327QZ38</accession>
<evidence type="ECO:0000256" key="2">
    <source>
        <dbReference type="SAM" id="SignalP"/>
    </source>
</evidence>
<dbReference type="Gene3D" id="1.20.1600.10">
    <property type="entry name" value="Outer membrane efflux proteins (OEP)"/>
    <property type="match status" value="1"/>
</dbReference>
<gene>
    <name evidence="3" type="ORF">LX64_02065</name>
</gene>
<comment type="caution">
    <text evidence="3">The sequence shown here is derived from an EMBL/GenBank/DDBJ whole genome shotgun (WGS) entry which is preliminary data.</text>
</comment>
<dbReference type="EMBL" id="QLLL01000003">
    <property type="protein sequence ID" value="RAJ06937.1"/>
    <property type="molecule type" value="Genomic_DNA"/>
</dbReference>
<dbReference type="Proteomes" id="UP000249547">
    <property type="component" value="Unassembled WGS sequence"/>
</dbReference>
<proteinExistence type="inferred from homology"/>
<keyword evidence="4" id="KW-1185">Reference proteome</keyword>
<dbReference type="GO" id="GO:0015562">
    <property type="term" value="F:efflux transmembrane transporter activity"/>
    <property type="evidence" value="ECO:0007669"/>
    <property type="project" value="InterPro"/>
</dbReference>
<feature type="signal peptide" evidence="2">
    <location>
        <begin position="1"/>
        <end position="19"/>
    </location>
</feature>
<organism evidence="3 4">
    <name type="scientific">Chitinophaga skermanii</name>
    <dbReference type="NCBI Taxonomy" id="331697"/>
    <lineage>
        <taxon>Bacteria</taxon>
        <taxon>Pseudomonadati</taxon>
        <taxon>Bacteroidota</taxon>
        <taxon>Chitinophagia</taxon>
        <taxon>Chitinophagales</taxon>
        <taxon>Chitinophagaceae</taxon>
        <taxon>Chitinophaga</taxon>
    </lineage>
</organism>
<reference evidence="3 4" key="1">
    <citation type="submission" date="2018-06" db="EMBL/GenBank/DDBJ databases">
        <title>Genomic Encyclopedia of Archaeal and Bacterial Type Strains, Phase II (KMG-II): from individual species to whole genera.</title>
        <authorList>
            <person name="Goeker M."/>
        </authorList>
    </citation>
    <scope>NUCLEOTIDE SEQUENCE [LARGE SCALE GENOMIC DNA]</scope>
    <source>
        <strain evidence="3 4">DSM 23857</strain>
    </source>
</reference>
<evidence type="ECO:0000313" key="3">
    <source>
        <dbReference type="EMBL" id="RAJ06937.1"/>
    </source>
</evidence>
<comment type="similarity">
    <text evidence="1">Belongs to the outer membrane factor (OMF) (TC 1.B.17) family.</text>
</comment>
<dbReference type="RefSeq" id="WP_111597515.1">
    <property type="nucleotide sequence ID" value="NZ_QLLL01000003.1"/>
</dbReference>
<dbReference type="InterPro" id="IPR003423">
    <property type="entry name" value="OMP_efflux"/>
</dbReference>
<evidence type="ECO:0000256" key="1">
    <source>
        <dbReference type="ARBA" id="ARBA00007613"/>
    </source>
</evidence>
<dbReference type="OrthoDB" id="654651at2"/>
<keyword evidence="2" id="KW-0732">Signal</keyword>
<dbReference type="Pfam" id="PF02321">
    <property type="entry name" value="OEP"/>
    <property type="match status" value="1"/>
</dbReference>
<feature type="chain" id="PRO_5016381664" evidence="2">
    <location>
        <begin position="20"/>
        <end position="235"/>
    </location>
</feature>
<dbReference type="AlphaFoldDB" id="A0A327QZ38"/>
<evidence type="ECO:0000313" key="4">
    <source>
        <dbReference type="Proteomes" id="UP000249547"/>
    </source>
</evidence>
<protein>
    <submittedName>
        <fullName evidence="3">Outer membrane efflux protein</fullName>
    </submittedName>
</protein>
<sequence>MKKAFAVLFLSVTFATTHAQTQTAATQLNPPTVTIREKLVELALHGPLVRGAEAEKQRAQHIVTREKAQWLNYVIVSINMNEVSLNTVDRSQLGNLYYPLWNVGINVPLGSFWSKASEVKIAKRGVEAADAKKEAAERSIRTLVLSKYEDFLMKRELLKLQNEIAEDDYAAFTQAEQKFSTGTITYEAYSAASKTYNAELVKKIMYERDLAVVKLEIEEIIGLRFDDVLSQYPQQ</sequence>
<dbReference type="SUPFAM" id="SSF56954">
    <property type="entry name" value="Outer membrane efflux proteins (OEP)"/>
    <property type="match status" value="1"/>
</dbReference>
<name>A0A327QZ38_9BACT</name>